<feature type="domain" description="Helix-turn-helix type 11" evidence="3">
    <location>
        <begin position="7"/>
        <end position="60"/>
    </location>
</feature>
<accession>A0A0R2N0G5</accession>
<dbReference type="STRING" id="1293598.IV56_GL001257"/>
<dbReference type="Proteomes" id="UP000050969">
    <property type="component" value="Unassembled WGS sequence"/>
</dbReference>
<evidence type="ECO:0000259" key="3">
    <source>
        <dbReference type="Pfam" id="PF08279"/>
    </source>
</evidence>
<reference evidence="4 5" key="1">
    <citation type="journal article" date="2015" name="Genome Announc.">
        <title>Expanding the biotechnology potential of lactobacilli through comparative genomics of 213 strains and associated genera.</title>
        <authorList>
            <person name="Sun Z."/>
            <person name="Harris H.M."/>
            <person name="McCann A."/>
            <person name="Guo C."/>
            <person name="Argimon S."/>
            <person name="Zhang W."/>
            <person name="Yang X."/>
            <person name="Jeffery I.B."/>
            <person name="Cooney J.C."/>
            <person name="Kagawa T.F."/>
            <person name="Liu W."/>
            <person name="Song Y."/>
            <person name="Salvetti E."/>
            <person name="Wrobel A."/>
            <person name="Rasinkangas P."/>
            <person name="Parkhill J."/>
            <person name="Rea M.C."/>
            <person name="O'Sullivan O."/>
            <person name="Ritari J."/>
            <person name="Douillard F.P."/>
            <person name="Paul Ross R."/>
            <person name="Yang R."/>
            <person name="Briner A.E."/>
            <person name="Felis G.E."/>
            <person name="de Vos W.M."/>
            <person name="Barrangou R."/>
            <person name="Klaenhammer T.R."/>
            <person name="Caufield P.W."/>
            <person name="Cui Y."/>
            <person name="Zhang H."/>
            <person name="O'Toole P.W."/>
        </authorList>
    </citation>
    <scope>NUCLEOTIDE SEQUENCE [LARGE SCALE GENOMIC DNA]</scope>
    <source>
        <strain evidence="4 5">DSM 24301</strain>
    </source>
</reference>
<dbReference type="Pfam" id="PF08279">
    <property type="entry name" value="HTH_11"/>
    <property type="match status" value="1"/>
</dbReference>
<gene>
    <name evidence="4" type="ORF">IV56_GL001257</name>
</gene>
<keyword evidence="5" id="KW-1185">Reference proteome</keyword>
<dbReference type="Gene3D" id="1.10.10.10">
    <property type="entry name" value="Winged helix-like DNA-binding domain superfamily/Winged helix DNA-binding domain"/>
    <property type="match status" value="1"/>
</dbReference>
<dbReference type="PANTHER" id="PTHR40068">
    <property type="entry name" value="TRANSCRIPTION REPRESSOR NIAR-RELATED"/>
    <property type="match status" value="1"/>
</dbReference>
<dbReference type="InterPro" id="IPR004173">
    <property type="entry name" value="3H_domain"/>
</dbReference>
<dbReference type="SUPFAM" id="SSF75500">
    <property type="entry name" value="Putative transcriptional regulator TM1602, C-terminal domain"/>
    <property type="match status" value="1"/>
</dbReference>
<dbReference type="RefSeq" id="WP_054777648.1">
    <property type="nucleotide sequence ID" value="NZ_BBBX01000017.1"/>
</dbReference>
<dbReference type="SUPFAM" id="SSF46785">
    <property type="entry name" value="Winged helix' DNA-binding domain"/>
    <property type="match status" value="1"/>
</dbReference>
<feature type="binding site" evidence="1">
    <location>
        <position position="83"/>
    </location>
    <ligand>
        <name>Ni(2+)</name>
        <dbReference type="ChEBI" id="CHEBI:49786"/>
    </ligand>
</feature>
<feature type="binding site" evidence="1">
    <location>
        <position position="75"/>
    </location>
    <ligand>
        <name>Ni(2+)</name>
        <dbReference type="ChEBI" id="CHEBI:49786"/>
    </ligand>
</feature>
<comment type="caution">
    <text evidence="4">The sequence shown here is derived from an EMBL/GenBank/DDBJ whole genome shotgun (WGS) entry which is preliminary data.</text>
</comment>
<proteinExistence type="predicted"/>
<dbReference type="Pfam" id="PF02829">
    <property type="entry name" value="3H"/>
    <property type="match status" value="1"/>
</dbReference>
<dbReference type="EMBL" id="JQCE01000038">
    <property type="protein sequence ID" value="KRO16474.1"/>
    <property type="molecule type" value="Genomic_DNA"/>
</dbReference>
<dbReference type="InterPro" id="IPR036388">
    <property type="entry name" value="WH-like_DNA-bd_sf"/>
</dbReference>
<keyword evidence="1" id="KW-0533">Nickel</keyword>
<evidence type="ECO:0000256" key="1">
    <source>
        <dbReference type="PIRSR" id="PIRSR037847-1"/>
    </source>
</evidence>
<dbReference type="Gene3D" id="3.30.1340.20">
    <property type="entry name" value="3H domain"/>
    <property type="match status" value="1"/>
</dbReference>
<dbReference type="OrthoDB" id="9792661at2"/>
<evidence type="ECO:0000259" key="2">
    <source>
        <dbReference type="Pfam" id="PF02829"/>
    </source>
</evidence>
<dbReference type="InterPro" id="IPR026043">
    <property type="entry name" value="NadR"/>
</dbReference>
<dbReference type="InterPro" id="IPR013196">
    <property type="entry name" value="HTH_11"/>
</dbReference>
<feature type="binding site" evidence="1">
    <location>
        <position position="142"/>
    </location>
    <ligand>
        <name>Ni(2+)</name>
        <dbReference type="ChEBI" id="CHEBI:49786"/>
    </ligand>
</feature>
<feature type="binding site" evidence="1">
    <location>
        <position position="144"/>
    </location>
    <ligand>
        <name>Ni(2+)</name>
        <dbReference type="ChEBI" id="CHEBI:49786"/>
    </ligand>
</feature>
<dbReference type="PIRSF" id="PIRSF037847">
    <property type="entry name" value="NiaR"/>
    <property type="match status" value="1"/>
</dbReference>
<feature type="domain" description="3H" evidence="2">
    <location>
        <begin position="71"/>
        <end position="167"/>
    </location>
</feature>
<dbReference type="InterPro" id="IPR035922">
    <property type="entry name" value="3H_dom_sf"/>
</dbReference>
<protein>
    <submittedName>
        <fullName evidence="4">Small molecule binding protein</fullName>
    </submittedName>
</protein>
<dbReference type="InterPro" id="IPR036390">
    <property type="entry name" value="WH_DNA-bd_sf"/>
</dbReference>
<name>A0A0R2N0G5_9LACO</name>
<dbReference type="AlphaFoldDB" id="A0A0R2N0G5"/>
<evidence type="ECO:0000313" key="5">
    <source>
        <dbReference type="Proteomes" id="UP000050969"/>
    </source>
</evidence>
<dbReference type="GO" id="GO:0046872">
    <property type="term" value="F:metal ion binding"/>
    <property type="evidence" value="ECO:0007669"/>
    <property type="project" value="UniProtKB-KW"/>
</dbReference>
<evidence type="ECO:0000313" key="4">
    <source>
        <dbReference type="EMBL" id="KRO16474.1"/>
    </source>
</evidence>
<organism evidence="4 5">
    <name type="scientific">Lacticaseibacillus saniviri JCM 17471 = DSM 24301</name>
    <dbReference type="NCBI Taxonomy" id="1293598"/>
    <lineage>
        <taxon>Bacteria</taxon>
        <taxon>Bacillati</taxon>
        <taxon>Bacillota</taxon>
        <taxon>Bacilli</taxon>
        <taxon>Lactobacillales</taxon>
        <taxon>Lactobacillaceae</taxon>
        <taxon>Lacticaseibacillus</taxon>
    </lineage>
</organism>
<dbReference type="PATRIC" id="fig|1293598.4.peg.1321"/>
<keyword evidence="1" id="KW-0479">Metal-binding</keyword>
<dbReference type="PANTHER" id="PTHR40068:SF1">
    <property type="entry name" value="TRANSCRIPTION REPRESSOR NIAR-RELATED"/>
    <property type="match status" value="1"/>
</dbReference>
<sequence length="172" mass="18979">MSTSHERQLQIKAILKTADEAISATHFAKQFSVSRQTIVGDVALLRAQGEAIIATPQGYQYQAEPETTTTIVCKHTPEEMLAELEIMIEYGATVRDVSVDHPVYGQLKGQLMLSSISDVKLFAHRVKQEQAHLLSELTGGIHLHTISLRDPEQLPALLQALQEAGFLYSGEN</sequence>